<keyword evidence="1" id="KW-0732">Signal</keyword>
<feature type="chain" id="PRO_5005583053" evidence="1">
    <location>
        <begin position="27"/>
        <end position="51"/>
    </location>
</feature>
<dbReference type="AlphaFoldDB" id="A0A0L8GJX8"/>
<evidence type="ECO:0000256" key="1">
    <source>
        <dbReference type="SAM" id="SignalP"/>
    </source>
</evidence>
<sequence>MIHNSYAKRKISFFLILLLLRHFSSPSSLTFPHMQKITLSTVLYLKRTNTH</sequence>
<dbReference type="EMBL" id="KQ421664">
    <property type="protein sequence ID" value="KOF76850.1"/>
    <property type="molecule type" value="Genomic_DNA"/>
</dbReference>
<proteinExistence type="predicted"/>
<protein>
    <submittedName>
        <fullName evidence="2">Uncharacterized protein</fullName>
    </submittedName>
</protein>
<reference evidence="2" key="1">
    <citation type="submission" date="2015-07" db="EMBL/GenBank/DDBJ databases">
        <title>MeaNS - Measles Nucleotide Surveillance Program.</title>
        <authorList>
            <person name="Tran T."/>
            <person name="Druce J."/>
        </authorList>
    </citation>
    <scope>NUCLEOTIDE SEQUENCE</scope>
    <source>
        <strain evidence="2">UCB-OBI-ISO-001</strain>
        <tissue evidence="2">Gonad</tissue>
    </source>
</reference>
<organism evidence="2">
    <name type="scientific">Octopus bimaculoides</name>
    <name type="common">California two-spotted octopus</name>
    <dbReference type="NCBI Taxonomy" id="37653"/>
    <lineage>
        <taxon>Eukaryota</taxon>
        <taxon>Metazoa</taxon>
        <taxon>Spiralia</taxon>
        <taxon>Lophotrochozoa</taxon>
        <taxon>Mollusca</taxon>
        <taxon>Cephalopoda</taxon>
        <taxon>Coleoidea</taxon>
        <taxon>Octopodiformes</taxon>
        <taxon>Octopoda</taxon>
        <taxon>Incirrata</taxon>
        <taxon>Octopodidae</taxon>
        <taxon>Octopus</taxon>
    </lineage>
</organism>
<feature type="signal peptide" evidence="1">
    <location>
        <begin position="1"/>
        <end position="26"/>
    </location>
</feature>
<gene>
    <name evidence="2" type="ORF">OCBIM_22032838mg</name>
</gene>
<evidence type="ECO:0000313" key="2">
    <source>
        <dbReference type="EMBL" id="KOF76850.1"/>
    </source>
</evidence>
<accession>A0A0L8GJX8</accession>
<name>A0A0L8GJX8_OCTBM</name>